<dbReference type="AlphaFoldDB" id="A0A8J6AYE5"/>
<evidence type="ECO:0000313" key="3">
    <source>
        <dbReference type="EMBL" id="KAG9390289.1"/>
    </source>
</evidence>
<dbReference type="Proteomes" id="UP000717585">
    <property type="component" value="Unassembled WGS sequence"/>
</dbReference>
<keyword evidence="4" id="KW-1185">Reference proteome</keyword>
<dbReference type="InterPro" id="IPR015943">
    <property type="entry name" value="WD40/YVTN_repeat-like_dom_sf"/>
</dbReference>
<dbReference type="EMBL" id="JAHDYR010000066">
    <property type="protein sequence ID" value="KAG9390289.1"/>
    <property type="molecule type" value="Genomic_DNA"/>
</dbReference>
<evidence type="ECO:0000313" key="4">
    <source>
        <dbReference type="Proteomes" id="UP000717585"/>
    </source>
</evidence>
<dbReference type="SUPFAM" id="SSF50978">
    <property type="entry name" value="WD40 repeat-like"/>
    <property type="match status" value="1"/>
</dbReference>
<organism evidence="3 4">
    <name type="scientific">Carpediemonas membranifera</name>
    <dbReference type="NCBI Taxonomy" id="201153"/>
    <lineage>
        <taxon>Eukaryota</taxon>
        <taxon>Metamonada</taxon>
        <taxon>Carpediemonas-like organisms</taxon>
        <taxon>Carpediemonas</taxon>
    </lineage>
</organism>
<name>A0A8J6AYE5_9EUKA</name>
<comment type="caution">
    <text evidence="3">The sequence shown here is derived from an EMBL/GenBank/DDBJ whole genome shotgun (WGS) entry which is preliminary data.</text>
</comment>
<proteinExistence type="predicted"/>
<evidence type="ECO:0000256" key="2">
    <source>
        <dbReference type="ARBA" id="ARBA00022737"/>
    </source>
</evidence>
<reference evidence="3" key="1">
    <citation type="submission" date="2021-05" db="EMBL/GenBank/DDBJ databases">
        <title>A free-living protist that lacks canonical eukaryotic 1 DNA replication and segregation systems.</title>
        <authorList>
            <person name="Salas-Leiva D.E."/>
            <person name="Tromer E.C."/>
            <person name="Curtis B.A."/>
            <person name="Jerlstrom-Hultqvist J."/>
            <person name="Kolisko M."/>
            <person name="Yi Z."/>
            <person name="Salas-Leiva J.S."/>
            <person name="Gallot-Lavallee L."/>
            <person name="Kops G.J.P.L."/>
            <person name="Archibald J.M."/>
            <person name="Simpson A.G.B."/>
            <person name="Roger A.J."/>
        </authorList>
    </citation>
    <scope>NUCLEOTIDE SEQUENCE</scope>
    <source>
        <strain evidence="3">BICM</strain>
    </source>
</reference>
<protein>
    <submittedName>
        <fullName evidence="3">Trp-Asp (WD) repeats circular</fullName>
    </submittedName>
</protein>
<dbReference type="InterPro" id="IPR036322">
    <property type="entry name" value="WD40_repeat_dom_sf"/>
</dbReference>
<dbReference type="OrthoDB" id="24670at2759"/>
<accession>A0A8J6AYE5</accession>
<gene>
    <name evidence="3" type="ORF">J8273_8329</name>
</gene>
<sequence length="339" mass="36648">MSAAAKDDSNQLFSLTWFERSGLASPTQLLVGSFSSFEQNSLVVLSYDVENRTVQQTQRINHHYAPLALEVAPKLNNGIVASCSDNVYIWDLRAEPAAGQETIPYALSETAQAASVVPICALSWDPVMDGLLVAGQMDSTCTIWDVEKRAQTISFRGGSQELLDVQFCPSSRLIGTAAIDGALRLIDMRTDPKRPSVTVTYEHPNLAPVTGLHWYPQDTNLIACSTAAPNELLLLDIRKPGEVIVSETSESAVVDMAWAPQSTLPKTIAETSEDRRLRIRAFGGSETMYEQGEHLVGEPGQVAWRPGVNPVVAAVAGSTVTLWDTEAGHGVSCSVNMCT</sequence>
<dbReference type="PANTHER" id="PTHR19919">
    <property type="entry name" value="WD REPEAT CONTAINING PROTEIN"/>
    <property type="match status" value="1"/>
</dbReference>
<dbReference type="InterPro" id="IPR001680">
    <property type="entry name" value="WD40_rpt"/>
</dbReference>
<dbReference type="InterPro" id="IPR045159">
    <property type="entry name" value="DCAF7-like"/>
</dbReference>
<keyword evidence="2" id="KW-0677">Repeat</keyword>
<dbReference type="SMART" id="SM00320">
    <property type="entry name" value="WD40"/>
    <property type="match status" value="3"/>
</dbReference>
<evidence type="ECO:0000256" key="1">
    <source>
        <dbReference type="ARBA" id="ARBA00022574"/>
    </source>
</evidence>
<keyword evidence="1" id="KW-0853">WD repeat</keyword>
<dbReference type="Gene3D" id="2.130.10.10">
    <property type="entry name" value="YVTN repeat-like/Quinoprotein amine dehydrogenase"/>
    <property type="match status" value="1"/>
</dbReference>